<evidence type="ECO:0000313" key="3">
    <source>
        <dbReference type="Proteomes" id="UP000765509"/>
    </source>
</evidence>
<dbReference type="EMBL" id="AVOT02010486">
    <property type="protein sequence ID" value="MBW0490254.1"/>
    <property type="molecule type" value="Genomic_DNA"/>
</dbReference>
<keyword evidence="1" id="KW-0496">Mitochondrion</keyword>
<keyword evidence="3" id="KW-1185">Reference proteome</keyword>
<comment type="function">
    <text evidence="1">Component of the MICOS complex, a large protein complex of the mitochondrial inner membrane that plays crucial roles in the maintenance of crista junctions, inner membrane architecture, and formation of contact sites to the outer membrane.</text>
</comment>
<dbReference type="AlphaFoldDB" id="A0A9Q3H535"/>
<keyword evidence="1" id="KW-0472">Membrane</keyword>
<dbReference type="Proteomes" id="UP000765509">
    <property type="component" value="Unassembled WGS sequence"/>
</dbReference>
<evidence type="ECO:0000313" key="2">
    <source>
        <dbReference type="EMBL" id="MBW0490254.1"/>
    </source>
</evidence>
<comment type="caution">
    <text evidence="2">The sequence shown here is derived from an EMBL/GenBank/DDBJ whole genome shotgun (WGS) entry which is preliminary data.</text>
</comment>
<evidence type="ECO:0000256" key="1">
    <source>
        <dbReference type="RuleBase" id="RU363021"/>
    </source>
</evidence>
<dbReference type="GO" id="GO:0061617">
    <property type="term" value="C:MICOS complex"/>
    <property type="evidence" value="ECO:0007669"/>
    <property type="project" value="UniProtKB-UniRule"/>
</dbReference>
<proteinExistence type="predicted"/>
<dbReference type="PANTHER" id="PTHR28268">
    <property type="entry name" value="MICOS SUBUNIT MIC26"/>
    <property type="match status" value="1"/>
</dbReference>
<dbReference type="OrthoDB" id="2399148at2759"/>
<dbReference type="InterPro" id="IPR019166">
    <property type="entry name" value="MIC26/MIC27"/>
</dbReference>
<comment type="subcellular location">
    <subcellularLocation>
        <location evidence="1">Mitochondrion inner membrane</location>
    </subcellularLocation>
</comment>
<gene>
    <name evidence="2" type="ORF">O181_029969</name>
</gene>
<dbReference type="PANTHER" id="PTHR28268:SF1">
    <property type="entry name" value="MICOS SUBUNIT MIC26"/>
    <property type="match status" value="1"/>
</dbReference>
<dbReference type="InterPro" id="IPR033181">
    <property type="entry name" value="Mic26_fungi"/>
</dbReference>
<name>A0A9Q3H535_9BASI</name>
<comment type="subunit">
    <text evidence="1">Component of the mitochondrial contact site and cristae organizing system (MICOS) complex.</text>
</comment>
<reference evidence="2" key="1">
    <citation type="submission" date="2021-03" db="EMBL/GenBank/DDBJ databases">
        <title>Draft genome sequence of rust myrtle Austropuccinia psidii MF-1, a brazilian biotype.</title>
        <authorList>
            <person name="Quecine M.C."/>
            <person name="Pachon D.M.R."/>
            <person name="Bonatelli M.L."/>
            <person name="Correr F.H."/>
            <person name="Franceschini L.M."/>
            <person name="Leite T.F."/>
            <person name="Margarido G.R.A."/>
            <person name="Almeida C.A."/>
            <person name="Ferrarezi J.A."/>
            <person name="Labate C.A."/>
        </authorList>
    </citation>
    <scope>NUCLEOTIDE SEQUENCE</scope>
    <source>
        <strain evidence="2">MF-1</strain>
    </source>
</reference>
<keyword evidence="1" id="KW-0999">Mitochondrion inner membrane</keyword>
<dbReference type="Pfam" id="PF09769">
    <property type="entry name" value="ApoO"/>
    <property type="match status" value="1"/>
</dbReference>
<dbReference type="GO" id="GO:0042407">
    <property type="term" value="P:cristae formation"/>
    <property type="evidence" value="ECO:0007669"/>
    <property type="project" value="InterPro"/>
</dbReference>
<protein>
    <recommendedName>
        <fullName evidence="1">MICOS complex subunit</fullName>
    </recommendedName>
</protein>
<organism evidence="2 3">
    <name type="scientific">Austropuccinia psidii MF-1</name>
    <dbReference type="NCBI Taxonomy" id="1389203"/>
    <lineage>
        <taxon>Eukaryota</taxon>
        <taxon>Fungi</taxon>
        <taxon>Dikarya</taxon>
        <taxon>Basidiomycota</taxon>
        <taxon>Pucciniomycotina</taxon>
        <taxon>Pucciniomycetes</taxon>
        <taxon>Pucciniales</taxon>
        <taxon>Sphaerophragmiaceae</taxon>
        <taxon>Austropuccinia</taxon>
    </lineage>
</organism>
<sequence>MDAVMSCQHISRLISQVMRRGFWSPIINTMASISSTDSSSQRYATPKLPIYDEPPREIILVKTELPLQPQVRWVREHLQSFKKEFQNRAGFLMERGFKAEKDFTGTLTGLLDHKETSSSSLLCVGIGTMSGSIITRNRSLPLRFLSPLAFFIVSSYHFLPITSQNFQSYLFRLQDKHFPRSAAARDDVIRQSIESVQWFRRLKDQMLQQSDKLVRNGNQAIEKYSGLKMSHEKTNVKPE</sequence>
<dbReference type="GO" id="GO:0044284">
    <property type="term" value="C:mitochondrial crista junction"/>
    <property type="evidence" value="ECO:0007669"/>
    <property type="project" value="TreeGrafter"/>
</dbReference>
<accession>A0A9Q3H535</accession>